<proteinExistence type="predicted"/>
<sequence length="308" mass="33758">MMEALHLVQREKLLAALPAEGKAHLQSCAGTGASAWLTAIPSSGWTRISPTLFTTAIRLRLGLSIPEIRRNPICACGAPLDVEGQHAQTCGIGGGVWWRHEQMKDAFCSLLQGLRHCYVTREPTFGQLGLSTATVTRLVEERQKRPDFLVGLPSGDTVLADVAVTHPFSIDANRLRRFAKTAGSAARGMEKVKNDRYGEICHKIGFRFVPLVFETYGRPGEGVVRFLKEVAKLGAGRVRGREGDEAVQARLMDYYYKLLSCTLQRFVAANLLSSMHSRRGTRGPFQPEGLLGREVAAFSGSFDQEGAN</sequence>
<dbReference type="AlphaFoldDB" id="A0A0G4GGY7"/>
<dbReference type="EMBL" id="CDMZ01001203">
    <property type="protein sequence ID" value="CEM28921.1"/>
    <property type="molecule type" value="Genomic_DNA"/>
</dbReference>
<protein>
    <submittedName>
        <fullName evidence="1">Uncharacterized protein</fullName>
    </submittedName>
</protein>
<accession>A0A0G4GGY7</accession>
<reference evidence="1" key="1">
    <citation type="submission" date="2014-11" db="EMBL/GenBank/DDBJ databases">
        <authorList>
            <person name="Otto D Thomas"/>
            <person name="Naeem Raeece"/>
        </authorList>
    </citation>
    <scope>NUCLEOTIDE SEQUENCE</scope>
</reference>
<gene>
    <name evidence="1" type="ORF">Cvel_4697</name>
</gene>
<dbReference type="VEuPathDB" id="CryptoDB:Cvel_4697"/>
<name>A0A0G4GGY7_9ALVE</name>
<evidence type="ECO:0000313" key="1">
    <source>
        <dbReference type="EMBL" id="CEM28921.1"/>
    </source>
</evidence>
<dbReference type="PhylomeDB" id="A0A0G4GGY7"/>
<organism evidence="1">
    <name type="scientific">Chromera velia CCMP2878</name>
    <dbReference type="NCBI Taxonomy" id="1169474"/>
    <lineage>
        <taxon>Eukaryota</taxon>
        <taxon>Sar</taxon>
        <taxon>Alveolata</taxon>
        <taxon>Colpodellida</taxon>
        <taxon>Chromeraceae</taxon>
        <taxon>Chromera</taxon>
    </lineage>
</organism>